<accession>A0A1H0GLI5</accession>
<evidence type="ECO:0000256" key="4">
    <source>
        <dbReference type="ARBA" id="ARBA00023143"/>
    </source>
</evidence>
<dbReference type="InterPro" id="IPR001444">
    <property type="entry name" value="Flag_bb_rod_N"/>
</dbReference>
<dbReference type="PANTHER" id="PTHR30435:SF12">
    <property type="entry name" value="FLAGELLAR BASAL BODY ROD PROTEIN FLGB"/>
    <property type="match status" value="1"/>
</dbReference>
<dbReference type="GO" id="GO:0030694">
    <property type="term" value="C:bacterial-type flagellum basal body, rod"/>
    <property type="evidence" value="ECO:0007669"/>
    <property type="project" value="InterPro"/>
</dbReference>
<evidence type="ECO:0000256" key="2">
    <source>
        <dbReference type="ARBA" id="ARBA00009677"/>
    </source>
</evidence>
<dbReference type="PIRSF" id="PIRSF002889">
    <property type="entry name" value="Rod_FlgB"/>
    <property type="match status" value="1"/>
</dbReference>
<evidence type="ECO:0000313" key="10">
    <source>
        <dbReference type="Proteomes" id="UP000199602"/>
    </source>
</evidence>
<evidence type="ECO:0000256" key="5">
    <source>
        <dbReference type="ARBA" id="ARBA00024934"/>
    </source>
</evidence>
<dbReference type="EMBL" id="FNIN01000020">
    <property type="protein sequence ID" value="SDO07775.1"/>
    <property type="molecule type" value="Genomic_DNA"/>
</dbReference>
<evidence type="ECO:0000256" key="1">
    <source>
        <dbReference type="ARBA" id="ARBA00004117"/>
    </source>
</evidence>
<organism evidence="9 10">
    <name type="scientific">Desulfonauticus submarinus</name>
    <dbReference type="NCBI Taxonomy" id="206665"/>
    <lineage>
        <taxon>Bacteria</taxon>
        <taxon>Pseudomonadati</taxon>
        <taxon>Thermodesulfobacteriota</taxon>
        <taxon>Desulfovibrionia</taxon>
        <taxon>Desulfovibrionales</taxon>
        <taxon>Desulfonauticaceae</taxon>
        <taxon>Desulfonauticus</taxon>
    </lineage>
</organism>
<keyword evidence="9" id="KW-0969">Cilium</keyword>
<dbReference type="Proteomes" id="UP000199602">
    <property type="component" value="Unassembled WGS sequence"/>
</dbReference>
<evidence type="ECO:0000256" key="6">
    <source>
        <dbReference type="PIRNR" id="PIRNR002889"/>
    </source>
</evidence>
<comment type="subcellular location">
    <subcellularLocation>
        <location evidence="1 6">Bacterial flagellum basal body</location>
    </subcellularLocation>
</comment>
<name>A0A1H0GLI5_9BACT</name>
<dbReference type="PANTHER" id="PTHR30435">
    <property type="entry name" value="FLAGELLAR PROTEIN"/>
    <property type="match status" value="1"/>
</dbReference>
<keyword evidence="10" id="KW-1185">Reference proteome</keyword>
<keyword evidence="9" id="KW-0282">Flagellum</keyword>
<gene>
    <name evidence="9" type="ORF">SAMN04488516_1207</name>
</gene>
<keyword evidence="4 6" id="KW-0975">Bacterial flagellum</keyword>
<reference evidence="9 10" key="1">
    <citation type="submission" date="2016-10" db="EMBL/GenBank/DDBJ databases">
        <authorList>
            <person name="de Groot N.N."/>
        </authorList>
    </citation>
    <scope>NUCLEOTIDE SEQUENCE [LARGE SCALE GENOMIC DNA]</scope>
    <source>
        <strain evidence="9 10">DSM 15269</strain>
    </source>
</reference>
<comment type="function">
    <text evidence="5 6">Structural component of flagellum, the bacterial motility apparatus. Part of the rod structure of flagellar basal body.</text>
</comment>
<keyword evidence="9" id="KW-0966">Cell projection</keyword>
<dbReference type="OrthoDB" id="9788334at2"/>
<proteinExistence type="inferred from homology"/>
<feature type="domain" description="Flagellar basal body rod protein N-terminal" evidence="8">
    <location>
        <begin position="21"/>
        <end position="39"/>
    </location>
</feature>
<evidence type="ECO:0000256" key="7">
    <source>
        <dbReference type="SAM" id="MobiDB-lite"/>
    </source>
</evidence>
<feature type="region of interest" description="Disordered" evidence="7">
    <location>
        <begin position="57"/>
        <end position="79"/>
    </location>
</feature>
<dbReference type="InterPro" id="IPR006300">
    <property type="entry name" value="FlgB"/>
</dbReference>
<comment type="subunit">
    <text evidence="6">The basal body constitutes a major portion of the flagellar organelle and consists of a number of rings mounted on a central rod.</text>
</comment>
<dbReference type="NCBIfam" id="TIGR01396">
    <property type="entry name" value="FlgB"/>
    <property type="match status" value="1"/>
</dbReference>
<dbReference type="STRING" id="206665.SAMN04488516_1207"/>
<comment type="similarity">
    <text evidence="2 6">Belongs to the flagella basal body rod proteins family.</text>
</comment>
<dbReference type="NCBIfam" id="NF009264">
    <property type="entry name" value="PRK12621.1"/>
    <property type="match status" value="1"/>
</dbReference>
<dbReference type="Pfam" id="PF00460">
    <property type="entry name" value="Flg_bb_rod"/>
    <property type="match status" value="1"/>
</dbReference>
<dbReference type="GO" id="GO:0071978">
    <property type="term" value="P:bacterial-type flagellum-dependent swarming motility"/>
    <property type="evidence" value="ECO:0007669"/>
    <property type="project" value="TreeGrafter"/>
</dbReference>
<evidence type="ECO:0000256" key="3">
    <source>
        <dbReference type="ARBA" id="ARBA00014376"/>
    </source>
</evidence>
<dbReference type="AlphaFoldDB" id="A0A1H0GLI5"/>
<evidence type="ECO:0000313" key="9">
    <source>
        <dbReference type="EMBL" id="SDO07775.1"/>
    </source>
</evidence>
<protein>
    <recommendedName>
        <fullName evidence="3 6">Flagellar basal body rod protein FlgB</fullName>
    </recommendedName>
</protein>
<evidence type="ECO:0000259" key="8">
    <source>
        <dbReference type="Pfam" id="PF00460"/>
    </source>
</evidence>
<dbReference type="RefSeq" id="WP_092066714.1">
    <property type="nucleotide sequence ID" value="NZ_FNIN01000020.1"/>
</dbReference>
<sequence length="136" mass="15595">MKTLFESYLTWTEKSMDLHLLRQNIVATNLANLDTPGYKAKHVEFEEQFKAALQAEEQKGMTRTNKKHLPTPFNPNKVEPTLLKSLEPRVIQGDDSVDLDKEMSKMAKNAMVYNTLAQIVRKSFENLKTVIQEGAR</sequence>